<evidence type="ECO:0000256" key="1">
    <source>
        <dbReference type="ARBA" id="ARBA00004651"/>
    </source>
</evidence>
<dbReference type="SFLD" id="SFLDS00052">
    <property type="entry name" value="Ferric_Reductase_Domain"/>
    <property type="match status" value="1"/>
</dbReference>
<dbReference type="InterPro" id="IPR039261">
    <property type="entry name" value="FNR_nucleotide-bd"/>
</dbReference>
<dbReference type="InterPro" id="IPR013130">
    <property type="entry name" value="Fe3_Rdtase_TM_dom"/>
</dbReference>
<dbReference type="STRING" id="1036808.A0A0C2YYS7"/>
<dbReference type="Pfam" id="PF08030">
    <property type="entry name" value="NAD_binding_6"/>
    <property type="match status" value="1"/>
</dbReference>
<dbReference type="GO" id="GO:0052851">
    <property type="term" value="F:ferric-chelate reductase (NADPH) activity"/>
    <property type="evidence" value="ECO:0007669"/>
    <property type="project" value="UniProtKB-EC"/>
</dbReference>
<keyword evidence="11 15" id="KW-0472">Membrane</keyword>
<keyword evidence="5" id="KW-1003">Cell membrane</keyword>
<reference evidence="18" key="2">
    <citation type="submission" date="2015-01" db="EMBL/GenBank/DDBJ databases">
        <title>Evolutionary Origins and Diversification of the Mycorrhizal Mutualists.</title>
        <authorList>
            <consortium name="DOE Joint Genome Institute"/>
            <consortium name="Mycorrhizal Genomics Consortium"/>
            <person name="Kohler A."/>
            <person name="Kuo A."/>
            <person name="Nagy L.G."/>
            <person name="Floudas D."/>
            <person name="Copeland A."/>
            <person name="Barry K.W."/>
            <person name="Cichocki N."/>
            <person name="Veneault-Fourrey C."/>
            <person name="LaButti K."/>
            <person name="Lindquist E.A."/>
            <person name="Lipzen A."/>
            <person name="Lundell T."/>
            <person name="Morin E."/>
            <person name="Murat C."/>
            <person name="Riley R."/>
            <person name="Ohm R."/>
            <person name="Sun H."/>
            <person name="Tunlid A."/>
            <person name="Henrissat B."/>
            <person name="Grigoriev I.V."/>
            <person name="Hibbett D.S."/>
            <person name="Martin F."/>
        </authorList>
    </citation>
    <scope>NUCLEOTIDE SEQUENCE [LARGE SCALE GENOMIC DNA]</scope>
    <source>
        <strain evidence="18">Foug A</strain>
    </source>
</reference>
<evidence type="ECO:0000256" key="15">
    <source>
        <dbReference type="SAM" id="Phobius"/>
    </source>
</evidence>
<dbReference type="InterPro" id="IPR013121">
    <property type="entry name" value="Fe_red_NAD-bd_6"/>
</dbReference>
<keyword evidence="6 15" id="KW-0812">Transmembrane</keyword>
<evidence type="ECO:0000256" key="14">
    <source>
        <dbReference type="SAM" id="MobiDB-lite"/>
    </source>
</evidence>
<feature type="transmembrane region" description="Helical" evidence="15">
    <location>
        <begin position="301"/>
        <end position="321"/>
    </location>
</feature>
<keyword evidence="12" id="KW-0325">Glycoprotein</keyword>
<dbReference type="InterPro" id="IPR051410">
    <property type="entry name" value="Ferric/Cupric_Reductase"/>
</dbReference>
<dbReference type="InterPro" id="IPR017927">
    <property type="entry name" value="FAD-bd_FR_type"/>
</dbReference>
<dbReference type="InterPro" id="IPR013112">
    <property type="entry name" value="FAD-bd_8"/>
</dbReference>
<evidence type="ECO:0000256" key="13">
    <source>
        <dbReference type="ARBA" id="ARBA00048483"/>
    </source>
</evidence>
<sequence length="622" mass="67758">MALGNVSTSTLPSPSKGAQNYTPPAVPDATVALFTAIIIAGLIASFVIWRALSTLFRPSESPREHLLGPIWLGYRPPDRLDSVSSLTSKLSLSFTSEEESSLPANSEKGCSHDIHHHHPTVVVLPRINTRPGGGGGGGGGGKPESASILFRLRNAISSGLTRRVNNRLSVAQVLVMIAYSAGILTSLNFRCQIFSRSIRGGWIVAAQIPFLYAFAMKNNVLGYLTGFGYEKLQYIHRMVGRWMFVAAMLHAFGYIFRWSVANTWHEKISLDFVRWGLVTFTTLSLQGLLSIRSIRRVAYRFFYVTHVMGSVIFLVALSKHAPASRPYVLTAVVLYGVDRLTRLLKTRVTTANIRVVPELELTCIEIPTINQGWRAGQHVRLRVLSTGMGLWGALDAHPFTISSIPGSKQGLVIVCKKVGPWTSKLFSIANQSSYGERGLMTNKTVRVMVEGPYGGTGYSVISKHSAVMLIVGGSGVTFALSAILDIMRHEENCGVQVIHVVWCVPTSASISPLMALFRYLVAKSTSTNISTRVRIFYTRGPMPPSNWSDVPPEISIAPGRPQLGIAVDRFVVASTKSRREKSNGVFIGVCGPGSLGKDVSEVIRTLDVSCKNAVGGIHLHEE</sequence>
<feature type="domain" description="FAD-binding FR-type" evidence="16">
    <location>
        <begin position="336"/>
        <end position="459"/>
    </location>
</feature>
<dbReference type="GO" id="GO:0006879">
    <property type="term" value="P:intracellular iron ion homeostasis"/>
    <property type="evidence" value="ECO:0007669"/>
    <property type="project" value="TreeGrafter"/>
</dbReference>
<feature type="transmembrane region" description="Helical" evidence="15">
    <location>
        <begin position="201"/>
        <end position="221"/>
    </location>
</feature>
<evidence type="ECO:0000256" key="11">
    <source>
        <dbReference type="ARBA" id="ARBA00023136"/>
    </source>
</evidence>
<dbReference type="OrthoDB" id="17725at2759"/>
<feature type="transmembrane region" description="Helical" evidence="15">
    <location>
        <begin position="242"/>
        <end position="260"/>
    </location>
</feature>
<evidence type="ECO:0000256" key="4">
    <source>
        <dbReference type="ARBA" id="ARBA00022448"/>
    </source>
</evidence>
<dbReference type="Gene3D" id="3.40.50.80">
    <property type="entry name" value="Nucleotide-binding domain of ferredoxin-NADP reductase (FNR) module"/>
    <property type="match status" value="1"/>
</dbReference>
<dbReference type="PANTHER" id="PTHR32361:SF9">
    <property type="entry name" value="FERRIC REDUCTASE TRANSMEMBRANE COMPONENT 3-RELATED"/>
    <property type="match status" value="1"/>
</dbReference>
<gene>
    <name evidence="17" type="ORF">SCLCIDRAFT_136113</name>
</gene>
<keyword evidence="18" id="KW-1185">Reference proteome</keyword>
<dbReference type="Proteomes" id="UP000053989">
    <property type="component" value="Unassembled WGS sequence"/>
</dbReference>
<feature type="transmembrane region" description="Helical" evidence="15">
    <location>
        <begin position="272"/>
        <end position="289"/>
    </location>
</feature>
<evidence type="ECO:0000256" key="9">
    <source>
        <dbReference type="ARBA" id="ARBA00023002"/>
    </source>
</evidence>
<protein>
    <recommendedName>
        <fullName evidence="3">ferric-chelate reductase (NADPH)</fullName>
        <ecNumber evidence="3">1.16.1.9</ecNumber>
    </recommendedName>
</protein>
<keyword evidence="8 15" id="KW-1133">Transmembrane helix</keyword>
<dbReference type="HOGENOM" id="CLU_017408_1_0_1"/>
<evidence type="ECO:0000256" key="12">
    <source>
        <dbReference type="ARBA" id="ARBA00023180"/>
    </source>
</evidence>
<dbReference type="PROSITE" id="PS51384">
    <property type="entry name" value="FAD_FR"/>
    <property type="match status" value="1"/>
</dbReference>
<keyword evidence="10" id="KW-0406">Ion transport</keyword>
<comment type="catalytic activity">
    <reaction evidence="13">
        <text>2 a Fe(II)-siderophore + NADP(+) + H(+) = 2 a Fe(III)-siderophore + NADPH</text>
        <dbReference type="Rhea" id="RHEA:28795"/>
        <dbReference type="Rhea" id="RHEA-COMP:11342"/>
        <dbReference type="Rhea" id="RHEA-COMP:11344"/>
        <dbReference type="ChEBI" id="CHEBI:15378"/>
        <dbReference type="ChEBI" id="CHEBI:29033"/>
        <dbReference type="ChEBI" id="CHEBI:29034"/>
        <dbReference type="ChEBI" id="CHEBI:57783"/>
        <dbReference type="ChEBI" id="CHEBI:58349"/>
        <dbReference type="EC" id="1.16.1.9"/>
    </reaction>
</comment>
<dbReference type="AlphaFoldDB" id="A0A0C2YYS7"/>
<keyword evidence="9" id="KW-0560">Oxidoreductase</keyword>
<dbReference type="Pfam" id="PF01794">
    <property type="entry name" value="Ferric_reduct"/>
    <property type="match status" value="1"/>
</dbReference>
<keyword evidence="4" id="KW-0813">Transport</keyword>
<feature type="region of interest" description="Disordered" evidence="14">
    <location>
        <begin position="1"/>
        <end position="20"/>
    </location>
</feature>
<accession>A0A0C2YYS7</accession>
<dbReference type="SFLD" id="SFLDG01168">
    <property type="entry name" value="Ferric_reductase_subgroup_(FRE"/>
    <property type="match status" value="1"/>
</dbReference>
<comment type="similarity">
    <text evidence="2">Belongs to the ferric reductase (FRE) family.</text>
</comment>
<reference evidence="17 18" key="1">
    <citation type="submission" date="2014-04" db="EMBL/GenBank/DDBJ databases">
        <authorList>
            <consortium name="DOE Joint Genome Institute"/>
            <person name="Kuo A."/>
            <person name="Kohler A."/>
            <person name="Nagy L.G."/>
            <person name="Floudas D."/>
            <person name="Copeland A."/>
            <person name="Barry K.W."/>
            <person name="Cichocki N."/>
            <person name="Veneault-Fourrey C."/>
            <person name="LaButti K."/>
            <person name="Lindquist E.A."/>
            <person name="Lipzen A."/>
            <person name="Lundell T."/>
            <person name="Morin E."/>
            <person name="Murat C."/>
            <person name="Sun H."/>
            <person name="Tunlid A."/>
            <person name="Henrissat B."/>
            <person name="Grigoriev I.V."/>
            <person name="Hibbett D.S."/>
            <person name="Martin F."/>
            <person name="Nordberg H.P."/>
            <person name="Cantor M.N."/>
            <person name="Hua S.X."/>
        </authorList>
    </citation>
    <scope>NUCLEOTIDE SEQUENCE [LARGE SCALE GENOMIC DNA]</scope>
    <source>
        <strain evidence="17 18">Foug A</strain>
    </source>
</reference>
<evidence type="ECO:0000256" key="2">
    <source>
        <dbReference type="ARBA" id="ARBA00006278"/>
    </source>
</evidence>
<dbReference type="PANTHER" id="PTHR32361">
    <property type="entry name" value="FERRIC/CUPRIC REDUCTASE TRANSMEMBRANE COMPONENT"/>
    <property type="match status" value="1"/>
</dbReference>
<dbReference type="GO" id="GO:0005886">
    <property type="term" value="C:plasma membrane"/>
    <property type="evidence" value="ECO:0007669"/>
    <property type="project" value="UniProtKB-SubCell"/>
</dbReference>
<dbReference type="SUPFAM" id="SSF63380">
    <property type="entry name" value="Riboflavin synthase domain-like"/>
    <property type="match status" value="1"/>
</dbReference>
<dbReference type="InParanoid" id="A0A0C2YYS7"/>
<dbReference type="GO" id="GO:0006826">
    <property type="term" value="P:iron ion transport"/>
    <property type="evidence" value="ECO:0007669"/>
    <property type="project" value="UniProtKB-ARBA"/>
</dbReference>
<evidence type="ECO:0000259" key="16">
    <source>
        <dbReference type="PROSITE" id="PS51384"/>
    </source>
</evidence>
<evidence type="ECO:0000256" key="8">
    <source>
        <dbReference type="ARBA" id="ARBA00022989"/>
    </source>
</evidence>
<dbReference type="EC" id="1.16.1.9" evidence="3"/>
<name>A0A0C2YYS7_9AGAM</name>
<organism evidence="17 18">
    <name type="scientific">Scleroderma citrinum Foug A</name>
    <dbReference type="NCBI Taxonomy" id="1036808"/>
    <lineage>
        <taxon>Eukaryota</taxon>
        <taxon>Fungi</taxon>
        <taxon>Dikarya</taxon>
        <taxon>Basidiomycota</taxon>
        <taxon>Agaricomycotina</taxon>
        <taxon>Agaricomycetes</taxon>
        <taxon>Agaricomycetidae</taxon>
        <taxon>Boletales</taxon>
        <taxon>Sclerodermatineae</taxon>
        <taxon>Sclerodermataceae</taxon>
        <taxon>Scleroderma</taxon>
    </lineage>
</organism>
<dbReference type="GO" id="GO:0015677">
    <property type="term" value="P:copper ion import"/>
    <property type="evidence" value="ECO:0007669"/>
    <property type="project" value="TreeGrafter"/>
</dbReference>
<evidence type="ECO:0000256" key="10">
    <source>
        <dbReference type="ARBA" id="ARBA00023065"/>
    </source>
</evidence>
<evidence type="ECO:0000256" key="5">
    <source>
        <dbReference type="ARBA" id="ARBA00022475"/>
    </source>
</evidence>
<dbReference type="InterPro" id="IPR017938">
    <property type="entry name" value="Riboflavin_synthase-like_b-brl"/>
</dbReference>
<evidence type="ECO:0000256" key="7">
    <source>
        <dbReference type="ARBA" id="ARBA00022982"/>
    </source>
</evidence>
<proteinExistence type="inferred from homology"/>
<dbReference type="SUPFAM" id="SSF52343">
    <property type="entry name" value="Ferredoxin reductase-like, C-terminal NADP-linked domain"/>
    <property type="match status" value="1"/>
</dbReference>
<comment type="subcellular location">
    <subcellularLocation>
        <location evidence="1">Cell membrane</location>
        <topology evidence="1">Multi-pass membrane protein</topology>
    </subcellularLocation>
</comment>
<dbReference type="CDD" id="cd06186">
    <property type="entry name" value="NOX_Duox_like_FAD_NADP"/>
    <property type="match status" value="1"/>
</dbReference>
<dbReference type="EMBL" id="KN822148">
    <property type="protein sequence ID" value="KIM54758.1"/>
    <property type="molecule type" value="Genomic_DNA"/>
</dbReference>
<feature type="transmembrane region" description="Helical" evidence="15">
    <location>
        <begin position="168"/>
        <end position="189"/>
    </location>
</feature>
<keyword evidence="7" id="KW-0249">Electron transport</keyword>
<evidence type="ECO:0000256" key="3">
    <source>
        <dbReference type="ARBA" id="ARBA00012668"/>
    </source>
</evidence>
<feature type="transmembrane region" description="Helical" evidence="15">
    <location>
        <begin position="31"/>
        <end position="52"/>
    </location>
</feature>
<evidence type="ECO:0000313" key="18">
    <source>
        <dbReference type="Proteomes" id="UP000053989"/>
    </source>
</evidence>
<dbReference type="Pfam" id="PF08022">
    <property type="entry name" value="FAD_binding_8"/>
    <property type="match status" value="1"/>
</dbReference>
<evidence type="ECO:0000313" key="17">
    <source>
        <dbReference type="EMBL" id="KIM54758.1"/>
    </source>
</evidence>
<evidence type="ECO:0000256" key="6">
    <source>
        <dbReference type="ARBA" id="ARBA00022692"/>
    </source>
</evidence>